<accession>A0AAE1EBY1</accession>
<comment type="caution">
    <text evidence="1">The sequence shown here is derived from an EMBL/GenBank/DDBJ whole genome shotgun (WGS) entry which is preliminary data.</text>
</comment>
<evidence type="ECO:0000313" key="1">
    <source>
        <dbReference type="EMBL" id="KAK3801871.1"/>
    </source>
</evidence>
<evidence type="ECO:0000313" key="2">
    <source>
        <dbReference type="Proteomes" id="UP001283361"/>
    </source>
</evidence>
<dbReference type="EMBL" id="JAWDGP010000283">
    <property type="protein sequence ID" value="KAK3801871.1"/>
    <property type="molecule type" value="Genomic_DNA"/>
</dbReference>
<protein>
    <submittedName>
        <fullName evidence="1">Uncharacterized protein</fullName>
    </submittedName>
</protein>
<name>A0AAE1EBY1_9GAST</name>
<dbReference type="AlphaFoldDB" id="A0AAE1EBY1"/>
<gene>
    <name evidence="1" type="ORF">RRG08_048458</name>
</gene>
<sequence>MSRYLLPLLGSPAAFKYVANARKLGGVHQLEVLVSWSVVEYSGVGDVKSLTGKLSPQTLRICAGEGNRFVETGKHFRHWWMFRLQTLEVLV</sequence>
<reference evidence="1" key="1">
    <citation type="journal article" date="2023" name="G3 (Bethesda)">
        <title>A reference genome for the long-term kleptoplast-retaining sea slug Elysia crispata morphotype clarki.</title>
        <authorList>
            <person name="Eastman K.E."/>
            <person name="Pendleton A.L."/>
            <person name="Shaikh M.A."/>
            <person name="Suttiyut T."/>
            <person name="Ogas R."/>
            <person name="Tomko P."/>
            <person name="Gavelis G."/>
            <person name="Widhalm J.R."/>
            <person name="Wisecaver J.H."/>
        </authorList>
    </citation>
    <scope>NUCLEOTIDE SEQUENCE</scope>
    <source>
        <strain evidence="1">ECLA1</strain>
    </source>
</reference>
<proteinExistence type="predicted"/>
<dbReference type="Proteomes" id="UP001283361">
    <property type="component" value="Unassembled WGS sequence"/>
</dbReference>
<organism evidence="1 2">
    <name type="scientific">Elysia crispata</name>
    <name type="common">lettuce slug</name>
    <dbReference type="NCBI Taxonomy" id="231223"/>
    <lineage>
        <taxon>Eukaryota</taxon>
        <taxon>Metazoa</taxon>
        <taxon>Spiralia</taxon>
        <taxon>Lophotrochozoa</taxon>
        <taxon>Mollusca</taxon>
        <taxon>Gastropoda</taxon>
        <taxon>Heterobranchia</taxon>
        <taxon>Euthyneura</taxon>
        <taxon>Panpulmonata</taxon>
        <taxon>Sacoglossa</taxon>
        <taxon>Placobranchoidea</taxon>
        <taxon>Plakobranchidae</taxon>
        <taxon>Elysia</taxon>
    </lineage>
</organism>
<keyword evidence="2" id="KW-1185">Reference proteome</keyword>